<accession>A0ABT5LXT2</accession>
<organism evidence="1 2">
    <name type="scientific">Xenorhabdus aichiensis</name>
    <dbReference type="NCBI Taxonomy" id="3025874"/>
    <lineage>
        <taxon>Bacteria</taxon>
        <taxon>Pseudomonadati</taxon>
        <taxon>Pseudomonadota</taxon>
        <taxon>Gammaproteobacteria</taxon>
        <taxon>Enterobacterales</taxon>
        <taxon>Morganellaceae</taxon>
        <taxon>Xenorhabdus</taxon>
    </lineage>
</organism>
<dbReference type="EMBL" id="JAQRFO010000001">
    <property type="protein sequence ID" value="MDC9620242.1"/>
    <property type="molecule type" value="Genomic_DNA"/>
</dbReference>
<protein>
    <submittedName>
        <fullName evidence="1">Uncharacterized protein</fullName>
    </submittedName>
</protein>
<evidence type="ECO:0000313" key="2">
    <source>
        <dbReference type="Proteomes" id="UP001214757"/>
    </source>
</evidence>
<evidence type="ECO:0000313" key="1">
    <source>
        <dbReference type="EMBL" id="MDC9620242.1"/>
    </source>
</evidence>
<dbReference type="RefSeq" id="WP_273577902.1">
    <property type="nucleotide sequence ID" value="NZ_JAQRFO010000001.1"/>
</dbReference>
<gene>
    <name evidence="1" type="ORF">PSI22_01005</name>
</gene>
<keyword evidence="2" id="KW-1185">Reference proteome</keyword>
<reference evidence="1 2" key="1">
    <citation type="submission" date="2023-02" db="EMBL/GenBank/DDBJ databases">
        <title>Entomopathogenic bacteria.</title>
        <authorList>
            <person name="Machado R.A."/>
        </authorList>
    </citation>
    <scope>NUCLEOTIDE SEQUENCE [LARGE SCALE GENOMIC DNA]</scope>
    <source>
        <strain evidence="1 2">XENO-7</strain>
    </source>
</reference>
<dbReference type="Proteomes" id="UP001214757">
    <property type="component" value="Unassembled WGS sequence"/>
</dbReference>
<proteinExistence type="predicted"/>
<sequence length="111" mass="12772">MSEFSYLSAPKSSRDRLDIYKFWYDVYHEEMKRKDTLPIFAGSPPVAEGLLTQRAVLCLIDKEHPPYAAILPPIPNIYIYDAAQLSGAVYFSDGEIKNKLEIENFNNLNKR</sequence>
<comment type="caution">
    <text evidence="1">The sequence shown here is derived from an EMBL/GenBank/DDBJ whole genome shotgun (WGS) entry which is preliminary data.</text>
</comment>
<name>A0ABT5LXT2_9GAMM</name>